<evidence type="ECO:0000256" key="1">
    <source>
        <dbReference type="SAM" id="MobiDB-lite"/>
    </source>
</evidence>
<proteinExistence type="predicted"/>
<protein>
    <submittedName>
        <fullName evidence="2">Uncharacterized protein</fullName>
    </submittedName>
</protein>
<evidence type="ECO:0000313" key="2">
    <source>
        <dbReference type="EMBL" id="AZL72489.1"/>
    </source>
</evidence>
<name>A0ABM7CM62_9PSED</name>
<gene>
    <name evidence="2" type="ORF">EI693_05045</name>
</gene>
<reference evidence="2 3" key="1">
    <citation type="submission" date="2018-12" db="EMBL/GenBank/DDBJ databases">
        <authorList>
            <person name="Li S."/>
            <person name="Yang R."/>
            <person name="Chen G."/>
            <person name="Zou L."/>
            <person name="Zhang C."/>
            <person name="Chen Y."/>
            <person name="Liu Z."/>
            <person name="Li Y."/>
            <person name="Yan Y."/>
            <person name="Huang M."/>
            <person name="Chen T."/>
        </authorList>
    </citation>
    <scope>NUCLEOTIDE SEQUENCE [LARGE SCALE GENOMIC DNA]</scope>
    <source>
        <strain evidence="2 3">2014</strain>
    </source>
</reference>
<dbReference type="EMBL" id="CP034337">
    <property type="protein sequence ID" value="AZL72489.1"/>
    <property type="molecule type" value="Genomic_DNA"/>
</dbReference>
<feature type="region of interest" description="Disordered" evidence="1">
    <location>
        <begin position="1"/>
        <end position="25"/>
    </location>
</feature>
<sequence>MAGTAGDLADAGPDGGGDDVRGGRSTDFQLTIHSVGAGLPANAAVDATSHSRVNPLPRVHIDNDPTARRSAAPTALEPLFPIVVAWLCARPGAMIQPLRRKEYKLADAHRAARDRPCANREQT</sequence>
<accession>A0ABM7CM62</accession>
<evidence type="ECO:0000313" key="3">
    <source>
        <dbReference type="Proteomes" id="UP000272622"/>
    </source>
</evidence>
<keyword evidence="3" id="KW-1185">Reference proteome</keyword>
<dbReference type="Proteomes" id="UP000272622">
    <property type="component" value="Chromosome"/>
</dbReference>
<organism evidence="2 3">
    <name type="scientific">Pseudomonas oryziphila</name>
    <dbReference type="NCBI Taxonomy" id="2894079"/>
    <lineage>
        <taxon>Bacteria</taxon>
        <taxon>Pseudomonadati</taxon>
        <taxon>Pseudomonadota</taxon>
        <taxon>Gammaproteobacteria</taxon>
        <taxon>Pseudomonadales</taxon>
        <taxon>Pseudomonadaceae</taxon>
        <taxon>Pseudomonas</taxon>
    </lineage>
</organism>
<feature type="compositionally biased region" description="Low complexity" evidence="1">
    <location>
        <begin position="1"/>
        <end position="12"/>
    </location>
</feature>
<feature type="region of interest" description="Disordered" evidence="1">
    <location>
        <begin position="48"/>
        <end position="68"/>
    </location>
</feature>